<dbReference type="AlphaFoldDB" id="A0A401Z2C0"/>
<gene>
    <name evidence="2" type="ORF">EHYA_08739</name>
</gene>
<protein>
    <submittedName>
        <fullName evidence="2">Uncharacterized protein</fullName>
    </submittedName>
</protein>
<dbReference type="OrthoDB" id="3444999at2"/>
<proteinExistence type="predicted"/>
<dbReference type="EMBL" id="BIFH01000044">
    <property type="protein sequence ID" value="GCE01000.1"/>
    <property type="molecule type" value="Genomic_DNA"/>
</dbReference>
<evidence type="ECO:0000313" key="3">
    <source>
        <dbReference type="Proteomes" id="UP000286931"/>
    </source>
</evidence>
<dbReference type="RefSeq" id="WP_126642681.1">
    <property type="nucleotide sequence ID" value="NZ_BIFH01000044.1"/>
</dbReference>
<feature type="compositionally biased region" description="Low complexity" evidence="1">
    <location>
        <begin position="50"/>
        <end position="71"/>
    </location>
</feature>
<keyword evidence="3" id="KW-1185">Reference proteome</keyword>
<evidence type="ECO:0000313" key="2">
    <source>
        <dbReference type="EMBL" id="GCE01000.1"/>
    </source>
</evidence>
<organism evidence="2 3">
    <name type="scientific">Embleya hyalina</name>
    <dbReference type="NCBI Taxonomy" id="516124"/>
    <lineage>
        <taxon>Bacteria</taxon>
        <taxon>Bacillati</taxon>
        <taxon>Actinomycetota</taxon>
        <taxon>Actinomycetes</taxon>
        <taxon>Kitasatosporales</taxon>
        <taxon>Streptomycetaceae</taxon>
        <taxon>Embleya</taxon>
    </lineage>
</organism>
<accession>A0A401Z2C0</accession>
<dbReference type="Proteomes" id="UP000286931">
    <property type="component" value="Unassembled WGS sequence"/>
</dbReference>
<reference evidence="2 3" key="1">
    <citation type="submission" date="2018-12" db="EMBL/GenBank/DDBJ databases">
        <title>Draft genome sequence of Embleya hyalina NBRC 13850T.</title>
        <authorList>
            <person name="Komaki H."/>
            <person name="Hosoyama A."/>
            <person name="Kimura A."/>
            <person name="Ichikawa N."/>
            <person name="Tamura T."/>
        </authorList>
    </citation>
    <scope>NUCLEOTIDE SEQUENCE [LARGE SCALE GENOMIC DNA]</scope>
    <source>
        <strain evidence="2 3">NBRC 13850</strain>
    </source>
</reference>
<sequence>MKDDESGRVSPAELLLEYTDAATAARVRARLGPSAVDADVATAVHHAPIGAAASGTPSPPDGAAGPDPSTPLATWLRDPSTRVDGAVLDGHSRDDWDMVAAEHLRAPYRDEIARLLIVHPDCPTDAALVLAAESPFDVITARQGTAFSTALDRSVLTARRLALEGRPAWRALSTLARHARAVYAEPRIAPLDRLLDEAARMLPGPDPAAWAWLARHAPDYPGTFTELCADAARAAGPDRATPGVPPAWPDPPDADTAAAMSRRWGHTSPLGLLGRLPPKDAAAVLAMLPADVCGVFRRVNEPLAGHVVLALMRDPELDAHALVRHLIPDPDTVDALLARHDRHINAALLAESSDAATLYAAYAATRRDASPRVRLTIHARSGLNGPYQDGCLEAVHGHHTALLRTVLRRRADDLGPAGMLRGLLSLWEAQGRGALLDPRLRSTLRRTPATRQARRWALDAPDGLARLRAETLRHEQPDELVAAIRERPARAARHVPDSFWPAAVAADEHDPLPRAALVLLARHRSCPAELLRRAADVDARLAVELAAGSREQALAALAGPLPPTSRQARLGLGWFANALADDVLSIAEFVELGHPAERLLEALADLSGVLPDGHAEASAMIAEHARATVADNPEAWAVAVMLLPDFSGTVPELLTTAAAAASG</sequence>
<name>A0A401Z2C0_9ACTN</name>
<comment type="caution">
    <text evidence="2">The sequence shown here is derived from an EMBL/GenBank/DDBJ whole genome shotgun (WGS) entry which is preliminary data.</text>
</comment>
<feature type="region of interest" description="Disordered" evidence="1">
    <location>
        <begin position="50"/>
        <end position="76"/>
    </location>
</feature>
<evidence type="ECO:0000256" key="1">
    <source>
        <dbReference type="SAM" id="MobiDB-lite"/>
    </source>
</evidence>